<dbReference type="KEGG" id="tun:J9260_03775"/>
<dbReference type="PIRSF" id="PIRSF019883">
    <property type="entry name" value="UCP019883"/>
    <property type="match status" value="1"/>
</dbReference>
<evidence type="ECO:0000256" key="1">
    <source>
        <dbReference type="SAM" id="Phobius"/>
    </source>
</evidence>
<feature type="transmembrane region" description="Helical" evidence="1">
    <location>
        <begin position="43"/>
        <end position="63"/>
    </location>
</feature>
<evidence type="ECO:0000313" key="3">
    <source>
        <dbReference type="Proteomes" id="UP000672009"/>
    </source>
</evidence>
<proteinExistence type="predicted"/>
<organism evidence="2 3">
    <name type="scientific">Thiothrix unzii</name>
    <dbReference type="NCBI Taxonomy" id="111769"/>
    <lineage>
        <taxon>Bacteria</taxon>
        <taxon>Pseudomonadati</taxon>
        <taxon>Pseudomonadota</taxon>
        <taxon>Gammaproteobacteria</taxon>
        <taxon>Thiotrichales</taxon>
        <taxon>Thiotrichaceae</taxon>
        <taxon>Thiothrix</taxon>
    </lineage>
</organism>
<feature type="transmembrane region" description="Helical" evidence="1">
    <location>
        <begin position="6"/>
        <end position="31"/>
    </location>
</feature>
<reference evidence="2" key="1">
    <citation type="submission" date="2021-04" db="EMBL/GenBank/DDBJ databases">
        <title>Genomics, taxonomy and metabolism of representatives of sulfur bacteria of the genus Thiothrix: Thiothrix fructosivorans QT, Thiothrix unzii A1T and three new species, Thiothrix subterranea sp. nov., Thiothrix litoralis sp. nov. and 'Candidatus Thiothrix anitrata' sp. nov.</title>
        <authorList>
            <person name="Ravin N.V."/>
            <person name="Smolyakov D."/>
            <person name="Rudenko T.S."/>
            <person name="Mardanov A.V."/>
            <person name="Beletsky A.V."/>
            <person name="Markov N.D."/>
            <person name="Fomenkov A.I."/>
            <person name="Roberts R.J."/>
            <person name="Karnachuk O.V."/>
            <person name="Novikov A."/>
            <person name="Grabovich M.Y."/>
        </authorList>
    </citation>
    <scope>NUCLEOTIDE SEQUENCE</scope>
    <source>
        <strain evidence="2">A1</strain>
    </source>
</reference>
<name>A0A975FAV9_9GAMM</name>
<dbReference type="Pfam" id="PF10993">
    <property type="entry name" value="DUF2818"/>
    <property type="match status" value="1"/>
</dbReference>
<gene>
    <name evidence="2" type="ORF">J9260_03775</name>
</gene>
<sequence length="97" mass="11192">MSLSVLQWGFLAVAFVLANLPWLSQSCFLVLRCERKSPWLRLLEWFILYFVVGGLAVALERQAMGGTIHAQDWEFYAVTLALFMVFAFPGFIFRNVR</sequence>
<feature type="transmembrane region" description="Helical" evidence="1">
    <location>
        <begin position="75"/>
        <end position="93"/>
    </location>
</feature>
<dbReference type="Proteomes" id="UP000672009">
    <property type="component" value="Chromosome"/>
</dbReference>
<keyword evidence="1" id="KW-1133">Transmembrane helix</keyword>
<protein>
    <submittedName>
        <fullName evidence="2">DUF2818 family protein</fullName>
    </submittedName>
</protein>
<keyword evidence="1" id="KW-0472">Membrane</keyword>
<dbReference type="InterPro" id="IPR016768">
    <property type="entry name" value="UCP019883"/>
</dbReference>
<dbReference type="EMBL" id="CP072793">
    <property type="protein sequence ID" value="QTR54223.1"/>
    <property type="molecule type" value="Genomic_DNA"/>
</dbReference>
<evidence type="ECO:0000313" key="2">
    <source>
        <dbReference type="EMBL" id="QTR54223.1"/>
    </source>
</evidence>
<dbReference type="AlphaFoldDB" id="A0A975FAV9"/>
<keyword evidence="3" id="KW-1185">Reference proteome</keyword>
<accession>A0A975FAV9</accession>
<keyword evidence="1" id="KW-0812">Transmembrane</keyword>
<dbReference type="RefSeq" id="WP_210219719.1">
    <property type="nucleotide sequence ID" value="NZ_CP072793.1"/>
</dbReference>